<organism evidence="5 6">
    <name type="scientific">Schistosoma mekongi</name>
    <name type="common">Parasitic worm</name>
    <dbReference type="NCBI Taxonomy" id="38744"/>
    <lineage>
        <taxon>Eukaryota</taxon>
        <taxon>Metazoa</taxon>
        <taxon>Spiralia</taxon>
        <taxon>Lophotrochozoa</taxon>
        <taxon>Platyhelminthes</taxon>
        <taxon>Trematoda</taxon>
        <taxon>Digenea</taxon>
        <taxon>Strigeidida</taxon>
        <taxon>Schistosomatoidea</taxon>
        <taxon>Schistosomatidae</taxon>
        <taxon>Schistosoma</taxon>
    </lineage>
</organism>
<dbReference type="PROSITE" id="PS00455">
    <property type="entry name" value="AMP_BINDING"/>
    <property type="match status" value="1"/>
</dbReference>
<dbReference type="AlphaFoldDB" id="A0AAE1ZM85"/>
<dbReference type="EMBL" id="JALJAT010000001">
    <property type="protein sequence ID" value="KAK4476039.1"/>
    <property type="molecule type" value="Genomic_DNA"/>
</dbReference>
<accession>A0AAE1ZM85</accession>
<name>A0AAE1ZM85_SCHME</name>
<evidence type="ECO:0000256" key="3">
    <source>
        <dbReference type="ARBA" id="ARBA00026121"/>
    </source>
</evidence>
<dbReference type="PANTHER" id="PTHR43272">
    <property type="entry name" value="LONG-CHAIN-FATTY-ACID--COA LIGASE"/>
    <property type="match status" value="1"/>
</dbReference>
<protein>
    <recommendedName>
        <fullName evidence="3">long-chain-fatty-acid--CoA ligase</fullName>
        <ecNumber evidence="3">6.2.1.3</ecNumber>
    </recommendedName>
</protein>
<proteinExistence type="predicted"/>
<evidence type="ECO:0000259" key="4">
    <source>
        <dbReference type="Pfam" id="PF00501"/>
    </source>
</evidence>
<feature type="domain" description="AMP-dependent synthetase/ligase" evidence="4">
    <location>
        <begin position="94"/>
        <end position="496"/>
    </location>
</feature>
<reference evidence="5" key="2">
    <citation type="journal article" date="2023" name="Infect Dis Poverty">
        <title>Chromosome-scale genome of the human blood fluke Schistosoma mekongi and its implications for public health.</title>
        <authorList>
            <person name="Zhou M."/>
            <person name="Xu L."/>
            <person name="Xu D."/>
            <person name="Chen W."/>
            <person name="Khan J."/>
            <person name="Hu Y."/>
            <person name="Huang H."/>
            <person name="Wei H."/>
            <person name="Zhang Y."/>
            <person name="Chusongsang P."/>
            <person name="Tanasarnprasert K."/>
            <person name="Hu X."/>
            <person name="Limpanont Y."/>
            <person name="Lv Z."/>
        </authorList>
    </citation>
    <scope>NUCLEOTIDE SEQUENCE</scope>
    <source>
        <strain evidence="5">LV_2022a</strain>
    </source>
</reference>
<dbReference type="GO" id="GO:0016020">
    <property type="term" value="C:membrane"/>
    <property type="evidence" value="ECO:0007669"/>
    <property type="project" value="TreeGrafter"/>
</dbReference>
<gene>
    <name evidence="5" type="ORF">MN116_001268</name>
</gene>
<keyword evidence="2" id="KW-0443">Lipid metabolism</keyword>
<dbReference type="InterPro" id="IPR042099">
    <property type="entry name" value="ANL_N_sf"/>
</dbReference>
<dbReference type="Pfam" id="PF00501">
    <property type="entry name" value="AMP-binding"/>
    <property type="match status" value="1"/>
</dbReference>
<dbReference type="InterPro" id="IPR000873">
    <property type="entry name" value="AMP-dep_synth/lig_dom"/>
</dbReference>
<dbReference type="GO" id="GO:0004467">
    <property type="term" value="F:long-chain fatty acid-CoA ligase activity"/>
    <property type="evidence" value="ECO:0007669"/>
    <property type="project" value="UniProtKB-EC"/>
</dbReference>
<evidence type="ECO:0000313" key="6">
    <source>
        <dbReference type="Proteomes" id="UP001292079"/>
    </source>
</evidence>
<dbReference type="SUPFAM" id="SSF56801">
    <property type="entry name" value="Acetyl-CoA synthetase-like"/>
    <property type="match status" value="1"/>
</dbReference>
<reference evidence="5" key="1">
    <citation type="submission" date="2022-04" db="EMBL/GenBank/DDBJ databases">
        <authorList>
            <person name="Xu L."/>
            <person name="Lv Z."/>
        </authorList>
    </citation>
    <scope>NUCLEOTIDE SEQUENCE</scope>
    <source>
        <strain evidence="5">LV_2022a</strain>
    </source>
</reference>
<dbReference type="EC" id="6.2.1.3" evidence="3"/>
<keyword evidence="6" id="KW-1185">Reference proteome</keyword>
<dbReference type="PANTHER" id="PTHR43272:SF107">
    <property type="entry name" value="LONG-CHAIN-FATTY-ACID--COA LIGASE 5"/>
    <property type="match status" value="1"/>
</dbReference>
<keyword evidence="1" id="KW-0436">Ligase</keyword>
<dbReference type="InterPro" id="IPR020845">
    <property type="entry name" value="AMP-binding_CS"/>
</dbReference>
<keyword evidence="2" id="KW-0276">Fatty acid metabolism</keyword>
<dbReference type="GO" id="GO:0005783">
    <property type="term" value="C:endoplasmic reticulum"/>
    <property type="evidence" value="ECO:0007669"/>
    <property type="project" value="TreeGrafter"/>
</dbReference>
<dbReference type="Gene3D" id="3.40.50.12780">
    <property type="entry name" value="N-terminal domain of ligase-like"/>
    <property type="match status" value="1"/>
</dbReference>
<comment type="caution">
    <text evidence="5">The sequence shown here is derived from an EMBL/GenBank/DDBJ whole genome shotgun (WGS) entry which is preliminary data.</text>
</comment>
<evidence type="ECO:0000313" key="5">
    <source>
        <dbReference type="EMBL" id="KAK4476039.1"/>
    </source>
</evidence>
<evidence type="ECO:0000256" key="2">
    <source>
        <dbReference type="ARBA" id="ARBA00022832"/>
    </source>
</evidence>
<dbReference type="Proteomes" id="UP001292079">
    <property type="component" value="Unassembled WGS sequence"/>
</dbReference>
<evidence type="ECO:0000256" key="1">
    <source>
        <dbReference type="ARBA" id="ARBA00022598"/>
    </source>
</evidence>
<sequence>MPSKIQCKLCHQSDYPHQYYKVHKPDVSEPYVCPHVNKQSIIIDSETGARKSPFTTRLTLKFSDVRTMKDLFEKGLETSRFQPCLGRRFSPNKPYVWLQYIEVDDRIQVFGSALTKVAGHIPWDDNCVGIYSRNSPEWFITQHACAAYGFPIVPIYATLGDEAMRHILELTGLRVVMCDSGEEAFHILGDFSSSINLVIVVNDGPKVAEAKVRFSSNVKIYLFEEFLAIGAKCRIPKTNPKPDDLYMVCFTSGSTGLPKGVLIEHQQIVDAVFGIIENTQEKCCNKFSTHLSYLPFAHIMEQVNSSVVIIEGAKIGFLTNTIDGLLADCESLKPTVLTAVPRVLSRIYAKYYEAVGRSHIKTYLVKCAIEQKLDEQKRGKFNHQSLLDTICFTKLRQALGGQMCGIIIGGAPLMPEILQFMRAVFNGLVVEGFGSTETMGVITVSLVGEFRVGALGAVAYGVEVKLADVPDLGLVVKRDSRGEICVRGKRCTKGYYKDAQHTAELIDSDGWLHTGDIGEWTPIIYFTSRLIASSEGSLMLVDRIKSIFKLAHGEYIAPEKLEAIYQGSSLISQILIDGNPKSSYPVGIIVPNFIELRESLSKTDPGLVKLSDCDLCQNEIVNHKFLNVLNQIANQRFLKGFEKLKKIHLTNEAFTVENGLLTPTLKMYRPKVRKMYAEIIDKLCEEIVAAENHK</sequence>